<reference evidence="1 2" key="1">
    <citation type="submission" date="2022-09" db="EMBL/GenBank/DDBJ databases">
        <title>Enrichment on poylsaccharides allowed isolation of novel metabolic and taxonomic groups of Haloarchaea.</title>
        <authorList>
            <person name="Sorokin D.Y."/>
            <person name="Elcheninov A.G."/>
            <person name="Khizhniak T.V."/>
            <person name="Kolganova T.V."/>
            <person name="Kublanov I.V."/>
        </authorList>
    </citation>
    <scope>NUCLEOTIDE SEQUENCE [LARGE SCALE GENOMIC DNA]</scope>
    <source>
        <strain evidence="1 2">AArc-m2/3/4</strain>
    </source>
</reference>
<dbReference type="Gene3D" id="3.30.420.10">
    <property type="entry name" value="Ribonuclease H-like superfamily/Ribonuclease H"/>
    <property type="match status" value="1"/>
</dbReference>
<name>A0ABT2QA94_9EURY</name>
<dbReference type="Proteomes" id="UP001320972">
    <property type="component" value="Unassembled WGS sequence"/>
</dbReference>
<dbReference type="SUPFAM" id="SSF53098">
    <property type="entry name" value="Ribonuclease H-like"/>
    <property type="match status" value="1"/>
</dbReference>
<accession>A0ABT2QA94</accession>
<evidence type="ECO:0000313" key="2">
    <source>
        <dbReference type="Proteomes" id="UP001320972"/>
    </source>
</evidence>
<proteinExistence type="predicted"/>
<dbReference type="RefSeq" id="WP_338006985.1">
    <property type="nucleotide sequence ID" value="NZ_JAOPKB010000001.1"/>
</dbReference>
<dbReference type="InterPro" id="IPR012337">
    <property type="entry name" value="RNaseH-like_sf"/>
</dbReference>
<sequence length="214" mass="24080">MPGEQTFALDIETISTCENPDFNDPAHWIPFAIAVGHQDESMREPEVEVIFREDSSIGAEARMLNDAFDWISSRSDGGDRVLLTYNGDSYDLPILKHRAYRVRQAEPGVNVVERLYLLLKGSYHVDLILDMKNQEGYWVSLDDALNMHSIDADEPEWMGKTVTGADMPEMGLELLSDRPNSNLREAVRRYAASDVGPLFELHAALTGDRVPGRQ</sequence>
<dbReference type="InterPro" id="IPR036397">
    <property type="entry name" value="RNaseH_sf"/>
</dbReference>
<protein>
    <submittedName>
        <fullName evidence="1">Ribonuclease H-like domain-containing protein</fullName>
    </submittedName>
</protein>
<organism evidence="1 2">
    <name type="scientific">Natronoglomus mannanivorans</name>
    <dbReference type="NCBI Taxonomy" id="2979990"/>
    <lineage>
        <taxon>Archaea</taxon>
        <taxon>Methanobacteriati</taxon>
        <taxon>Methanobacteriota</taxon>
        <taxon>Stenosarchaea group</taxon>
        <taxon>Halobacteria</taxon>
        <taxon>Halobacteriales</taxon>
        <taxon>Natrialbaceae</taxon>
        <taxon>Natronoglomus</taxon>
    </lineage>
</organism>
<gene>
    <name evidence="1" type="ORF">OB955_03710</name>
</gene>
<dbReference type="EMBL" id="JAOPKB010000001">
    <property type="protein sequence ID" value="MCU4971843.1"/>
    <property type="molecule type" value="Genomic_DNA"/>
</dbReference>
<comment type="caution">
    <text evidence="1">The sequence shown here is derived from an EMBL/GenBank/DDBJ whole genome shotgun (WGS) entry which is preliminary data.</text>
</comment>
<keyword evidence="2" id="KW-1185">Reference proteome</keyword>
<evidence type="ECO:0000313" key="1">
    <source>
        <dbReference type="EMBL" id="MCU4971843.1"/>
    </source>
</evidence>